<proteinExistence type="inferred from homology"/>
<dbReference type="EMBL" id="CAJOBB010001172">
    <property type="protein sequence ID" value="CAF3819886.1"/>
    <property type="molecule type" value="Genomic_DNA"/>
</dbReference>
<dbReference type="GO" id="GO:0004000">
    <property type="term" value="F:adenosine deaminase activity"/>
    <property type="evidence" value="ECO:0007669"/>
    <property type="project" value="TreeGrafter"/>
</dbReference>
<dbReference type="GO" id="GO:0046103">
    <property type="term" value="P:inosine biosynthetic process"/>
    <property type="evidence" value="ECO:0007669"/>
    <property type="project" value="TreeGrafter"/>
</dbReference>
<dbReference type="InterPro" id="IPR006330">
    <property type="entry name" value="Ado/ade_deaminase"/>
</dbReference>
<evidence type="ECO:0000256" key="3">
    <source>
        <dbReference type="ARBA" id="ARBA00023080"/>
    </source>
</evidence>
<dbReference type="Proteomes" id="UP000663868">
    <property type="component" value="Unassembled WGS sequence"/>
</dbReference>
<name>A0A819CY32_9BILA</name>
<evidence type="ECO:0000256" key="2">
    <source>
        <dbReference type="ARBA" id="ARBA00022833"/>
    </source>
</evidence>
<dbReference type="GO" id="GO:0006154">
    <property type="term" value="P:adenosine catabolic process"/>
    <property type="evidence" value="ECO:0007669"/>
    <property type="project" value="TreeGrafter"/>
</dbReference>
<dbReference type="EMBL" id="CAJNOE010000128">
    <property type="protein sequence ID" value="CAF0952646.1"/>
    <property type="molecule type" value="Genomic_DNA"/>
</dbReference>
<protein>
    <recommendedName>
        <fullName evidence="7">Adenosine deaminase domain-containing protein</fullName>
    </recommendedName>
</protein>
<dbReference type="Gene3D" id="3.20.20.140">
    <property type="entry name" value="Metal-dependent hydrolases"/>
    <property type="match status" value="1"/>
</dbReference>
<evidence type="ECO:0008006" key="7">
    <source>
        <dbReference type="Google" id="ProtNLM"/>
    </source>
</evidence>
<dbReference type="SUPFAM" id="SSF51556">
    <property type="entry name" value="Metallo-dependent hydrolases"/>
    <property type="match status" value="1"/>
</dbReference>
<sequence length="1104" mass="127838">MVDRENNKWQRAASDEEERKTAELLQHLESQEGLYELHTHLLGMGNASFWIEGILADRKKLPTQNDFLQDEYTRRRLGPLVWNTKMRSFIDRDETKDFFDELRKYDDFEQPLKLKPNAEFLRLCPGLFPDKVIQELKHREVMFKNDFSYDVVLSLDNLAKGLGLEEDQPRDMIQSMIEEKLGVYTRKDWQTRKFFKYWIVFNARKQELEIVYGVQAKDLRMLIGGLTPIQQLTDPAQRDARAHIINAFSMMNADGSEPRSVDFHSFRGAFTPEFFPRRFALKDSIYSQRLDLLAFLLRNALHRFSICSPPIKYCEFSIGCGDLSRPWVFDVLSTFAKSKDFRGAFEMLVCTNDFPWLKTFVFEQNIDYRFLAGFNRRISNISNAYSADEPVALLFEVPHYAIHVMLREFYKSDHQRPTNLFSEQVKQLQEMDREATANSHFFDWVVGLDLFGDELGYPYCPFVANEFLQFVYRAREFNPNFGVRIHCAENVPFVSPELSGYRLYAAHMYIVYRCLDFLKKKLKSNIRVGHGIAFDKLLSIKNYKFRKSSVLVAEIQKNAESVFSTIPFEINITSNYYLLGDAIRNVENTKPLSALYKIKVPVVLSTDDDGIWPIDKCALGHQSHHSLAAEYCRAITSCFITERKQLENMVEDAKRFCFISGKQMVKMSTASTDVIKDNHTDSYFPTDVIVHPKVAEILIKRLKLPETSIDSCQCLKYYQNLYNLESALDNRSLWDDSSQTDFEQLARVLLACFYLTHARDFTDFKTEYETLFGSELCEETYNACENVYLHLMNDDPSQGASLQVKVGEEDYLFCSEASDNRKGVPHFVLSTIEKFIIGRTTKATAMGFVSSINLDNPEIDSGFKNIDEKNINAKTNILIYSNTEKHSVFLENKSGKLHINKNPEKRTGPEQEDIECGFYVICPHGSVATVALRFIARHIDKKPIFTSVHNISLRTLVIPFLPLCFGYPASSETESEPERRDRFLNCLSINGTELAKQIDVKKYSICRNLCDSKFNLLRSDVEEDPARLLWSLAVGWNPPLSNGADPYRYPFDKWVKSIVQINSQTLNEKFGSNTWESFVKIVLVDARERAWYWHTISRWCDISS</sequence>
<evidence type="ECO:0000256" key="1">
    <source>
        <dbReference type="ARBA" id="ARBA00006676"/>
    </source>
</evidence>
<gene>
    <name evidence="4" type="ORF">IZO911_LOCUS15093</name>
    <name evidence="5" type="ORF">KXQ929_LOCUS18167</name>
</gene>
<keyword evidence="2" id="KW-0862">Zinc</keyword>
<evidence type="ECO:0000313" key="4">
    <source>
        <dbReference type="EMBL" id="CAF0952646.1"/>
    </source>
</evidence>
<reference evidence="5" key="1">
    <citation type="submission" date="2021-02" db="EMBL/GenBank/DDBJ databases">
        <authorList>
            <person name="Nowell W R."/>
        </authorList>
    </citation>
    <scope>NUCLEOTIDE SEQUENCE</scope>
</reference>
<comment type="caution">
    <text evidence="5">The sequence shown here is derived from an EMBL/GenBank/DDBJ whole genome shotgun (WGS) entry which is preliminary data.</text>
</comment>
<dbReference type="PANTHER" id="PTHR11409:SF42">
    <property type="entry name" value="ADENOSINE DEAMINASE-LIKE PROTEIN"/>
    <property type="match status" value="1"/>
</dbReference>
<comment type="similarity">
    <text evidence="1">Belongs to the metallo-dependent hydrolases superfamily. Adenosine and AMP deaminases family.</text>
</comment>
<evidence type="ECO:0000313" key="6">
    <source>
        <dbReference type="Proteomes" id="UP000663868"/>
    </source>
</evidence>
<dbReference type="PANTHER" id="PTHR11409">
    <property type="entry name" value="ADENOSINE DEAMINASE"/>
    <property type="match status" value="1"/>
</dbReference>
<accession>A0A819CY32</accession>
<organism evidence="5 6">
    <name type="scientific">Adineta steineri</name>
    <dbReference type="NCBI Taxonomy" id="433720"/>
    <lineage>
        <taxon>Eukaryota</taxon>
        <taxon>Metazoa</taxon>
        <taxon>Spiralia</taxon>
        <taxon>Gnathifera</taxon>
        <taxon>Rotifera</taxon>
        <taxon>Eurotatoria</taxon>
        <taxon>Bdelloidea</taxon>
        <taxon>Adinetida</taxon>
        <taxon>Adinetidae</taxon>
        <taxon>Adineta</taxon>
    </lineage>
</organism>
<dbReference type="Proteomes" id="UP000663860">
    <property type="component" value="Unassembled WGS sequence"/>
</dbReference>
<evidence type="ECO:0000313" key="5">
    <source>
        <dbReference type="EMBL" id="CAF3819886.1"/>
    </source>
</evidence>
<dbReference type="GO" id="GO:0009117">
    <property type="term" value="P:nucleotide metabolic process"/>
    <property type="evidence" value="ECO:0007669"/>
    <property type="project" value="UniProtKB-KW"/>
</dbReference>
<keyword evidence="3" id="KW-0546">Nucleotide metabolism</keyword>
<dbReference type="AlphaFoldDB" id="A0A819CY32"/>
<dbReference type="InterPro" id="IPR032466">
    <property type="entry name" value="Metal_Hydrolase"/>
</dbReference>